<dbReference type="NCBIfam" id="NF033682">
    <property type="entry name" value="retention_LapA"/>
    <property type="match status" value="1"/>
</dbReference>
<dbReference type="NCBIfam" id="TIGR03661">
    <property type="entry name" value="T1SS_VCA0849"/>
    <property type="match status" value="1"/>
</dbReference>
<keyword evidence="1" id="KW-0106">Calcium</keyword>
<sequence>MDVEVLRQAADIKQVTGDVVIVNSTGEARKAQVGDVVAPNEIIITSQGSTLVLSDITFKENCVACLDEAAGWGFAEVDGDISVDSEQLDPSLQTALDVDVIQEAILGGADPTEILEATAAGGVGSGSANAGFVTIDYNGAEVLASTFFETQGFANATDIDDDEEQRPLIFAAGGESITESLVEGSISLGTYPQSITSSITVSAGDLSLDASSFTPTTESLTALINELNTDITSGGQAVSFSYDASENAIVGVIGSNEVLRVDIDTSNVGKDINLDLTTTISQPIDHLSSVGSGLVTINDDQISLTFEITGSDAGGNSIQAPIIAQVSIADGGDPVIDSIPSAEVKESQLADGSTPIAGDVQFSGDITYSEGSDIIERFQIDVDEFNANSTLTSKGLDVELREEPADSGQYIGFTTSSNGTETPVFALEFDSNVKGRYTFTLLEAVDHTDGQGSNDLSFTLPVYTIDNDGDRSAELPLSVTINDDVQRMQDGSWAIVEPNTGESATTAVIDVTPGVSADGVTVTEVKFGDYPSSQLDQDVAGEQKFDFEEGSLYVTLDGAMRFEPNRNLDNSAGDIVRQIVVTTKDLDEDEVTATVTLTIQDGDDPVINTIPSVSVSESQLTDGSTPSVNPVQATGTIDYSEGSDNLSHFRLEPNEFNTDDSLTSNGLVVELREEPADSGQYIGFTTSATGVETTVFTLDFDAANKADYTFTLLEAIDHGDASGNNSLDFALPVYMVDSDGDNSAKVNLDITVTDDVQLMQNGAWTITEPNDGESPTTATIDVMPAQSADGATITEFKFGGNTAQPLDQTITGEQKFDYPEGTLYITLDGEMRFEPNRDLDHSAGDIVKTITVTSGDFDNDSVSATVTLTLQDGDDPVINTIPSVTVSESQLTDGSTPSVNPVQATGTIDYSEGSDNLSHFRLEPNEFNTDDSLTSNGLVVELREEPADSGQYIGFTTSATGVETTVFTLDFDAANKADYAFTLLEAIDHADASGNNGLDFALPVYMVDSDGDNSAKVNLDITVTDDVQLMQNGAWTITEPNEGESPTTATIDVMPAQSADGATITEFKFGDNTAQPLDQTITGEQKFDYPEGTLYITLDGEMHFEPNRDLDHSAGDIVRQIVVTTKDLDEDEVTATVTLTIQDGDDPVINTIPSVSVSESQLTDGSTPSVNPVQATGTIDYSEGSDNLSHFRLEPNEFNTDDSLKSNGLVVELREEPADSGQYIGFTTSATGVETTVFTLDFDTANKADYTFTLLEAIDHGDASGNNSLDFALPVYMVDSDGDNSAKVNLDITVTDDVQLMQNGAWTITEPNEGESPTTATIDVMPAQSADGATITEFKFGDNKAQPLDQTITGEQKFDYPEGTLYITLDGEMRFEPNRDLDHSAGDIVKTITVTSGDFDKDSVSATVTLTLQDGDDPVINTIPSVTVSESQLTDGSAPSVNPVQATGTIDYSEGSDNLSHFRLEPNEFNTDDSLTSNGLVIELREEPADSGQYIGFTTSATGVETTVFTLDFDATNKADYTFTLLEAIDHADALGNNSLDFALPVYMVDSDGDNSAKVNLDITVTDDVQLMQNGAWTITEPNDGESPTTATMDVMPAQSADGATITEFKFGDNTAQPLDQTITGEQKFDYPEGTLYITLDGEMRFEPNRDLDHSAGDIVRQIVVTTTDLDEDEVTATVTLTIQDGDDPVINTIPSVSVSESQLTDGSTPSVNPVQATGNIDYSEGSDNLSHFRLEPNEFNTDDSLKSNGLVVELREEPADSGQYIGFTTSATGVETTVFTLDFDAANKADYTFTLLEAIDHGDALGNNSLDFALPVYMVDSDGDNSAKVNLDITVTDDVQLMQNGAWTITEPNDGESPTTATIDVMPAQSADGATITEFKFGDNTAQPLDQTITGEQKFDYPEGTLYITLEGEMRFEPNRDLDHSAGDIVKTITVTSGDFDNDSVSATVTLTIQDGDDPVINTIPSVSVSESQLTDGSTPSVNPVQATGTIDYSEGSDNLSHFRLEPNEFNTDDSLKSNGLVVELREEPADSGQYIGFTTSATGVETTVFTLDFDSANKADYTFTLLEAIDHTDALGNNSLDFALPVYMVDSDGDNSAKVNLDITVTDDVQLMQNGAWTITEPNEGESPTTATMDVMPAQSADGATITEFKFGDNTTQPLDQTITGEQKFDYPEGTLYITLDGEMRFEPNRDLDHSAGDIVRQIVVTTKDLDEDEVTATVTLTIQDGDDPVINTIPSVSVSEYQLTDGSTPSVNPVQAKGTIDYSEGSDNLSHFRLEPNEFNTDDSLTSNGLVVELREEPADSGQYIGFTTSATGVETTVFTLDFDAANKADYTFTLLEAIDHGDALGNNSLDFALPVYMVDSDGDNSAKVNLDITVTDDVQLMQNGAWTITEPNEGESPTTATIDVMPAQSADGATITEFKFGDNAAQPLDQTITGEQKFDYPEGTLYITLDGEMRFEPNRDLDHSAGDIVKTITVTSGDFDNDSVSATVTLTLQDGDDPVINTIPSVTVSESQLTDGSTPSVNPVQATGTIDYSEGSDNLSHFRLEPNEFNTDDSLTSNGLVVELREEPADSGQYIGFTTSATGVETPVFTLDFDAANKADYTFTLLEAIDHADASGNNSLDFALPVYMVDSDGDNSAKVNLDITVTDDVQLMQNGAWIITEPNNGESPTTATIDVMPAQSADGATITEFKFGDNTAQPLDQTITGEQKFDYPEGTLYITLDGEMRFEPNRDLDHSAGDIVKTITVTSGDVDNDSISATVTLTLQDGDDPVINTIPSVTVSESQLTDGSTPSVNPVQATGTIDYSEGSDNLSHFRLEPNEFNTDDSLTSNGLVVELREEPADSGQYIGFTTSATGVETTVFTLDFDATNKADYTFTLLEAIDHADASGNNSLDFALPVYMVDSDGDNSAKVNLDITVTDDVQLMQNGAWTITEPNEGESPTTATIDVMPAQSADGATITEFKFGDNTAQPLDQTITGEQKFDYPEGTLYITLDGEMRFEPNRDLDHSAGDIVKTITVTSGDVDKDSVSATVTLTLQDGDDPVINTIPSVSVSESQLTDGSTPSVNPVQAKGTIDYSEGSDNLSHFRLEPNEFNTDDSLKSNGLVVELREEPADSGQYIGFTTSATGVETTVFTLDFDATNKADYTFTLLEAIDHASSGAKDSSLSFNLPVYMVDSDTDESTMKPLKITVQDDNPTIDNTTSVSGFSVDENDLSGSAVASGQFEFTPGADSVDSFSLANMNDAIDGLSSGGVDLTIEKYDGAANATSYQAMAGNKVVFTLELGDDGSYRFELKEALDHPVDKDSLTVPFEVIALDGDGDVSNSYPLPINIDDDKPILLDSTGEKSVDEDDLSGIGSDQSDDTQIGGFFVVDEGADSIVEYELTNADSTLDNLQSGGESLEWLPVSVNGTEFTYVAQTSQSNQPVLSITFDTSDNSYSFDLLRPIEHPDGNADNTWQLDFIVQATDFDGDISNPITLPITIKDDVPLVTEQQISRIEGQGYRGTKVNLFDVSTDKGADGAELTSIHGTTDGSSEILFKQGANYVDNVDLNSGSQRITVAEEYENDAGDRVVRELGQLRINSNGEIEFRAFDNLEHDGDDFVFSINVTATDGDKDTSTAPLEITIEDRKASAITLNVVTFEDAGRDPSIYYNLNNPVSVDQANAQDNQQDIPNVGTPTQIQVQANLYDPDNNESIGGMTIRAGQHHGTFFYHDGNEYVELTADASGNIYFDGSLIQQSAIVNGNGDQISTIENLYFVPDRHYSTNEQGFNIRYQLEIDNNGVLDHTINSRFNIEVKSVADIPTWDDANTTEHYVLDEDGVNAVIQLSAVTQDNADPASAAETISYKLTVTQGDGDFSLLDQNGAPLTANADGDYIVSAADINTIQVNPNDNFSGTIKISAVAVTTEADNAFTDKEQAQSEQPKELVFDVRPVADRGSFSVNRISIFEDNAKDQDTLDPSVDKEPFTLSEVIQMTPSIDSDGSEVLYVRISNITENATLSWEGPAPSQITTVTVGGVTYQEVPYDQLIHVEVNPELHSNADFKFDVTGVVKDSADLSTSPTATVDETVLGTKTVNVSVTGVADIPQGAALGNHWTEFTDGAVSGLETTINESQNGDSFATLDFSIVSGEVGDKPTDDSESLTVILSEIPPGVVIEDSDGTQLDLNFVGYDVNGQPTYEANITDFNTSSGIIVRPVDSSTENIHIKGTVIVTENNGHSRSFEQEIRINVAPVIDTSSTYTNTSVGNEDSPINIDWHPEGQDYIDSDEHFTSITINGIPVGASVDVNNNDVTVSFDALTGTLVITPGAGQSAAEFTQDALANNFVQITPAKDSSSDFTLTTVVEVEERDHEYTSDSIVGEGGRVTATITGEIAVTVRPIVEPEDTNNKLIVTDESGASIGNTITANGQGVIRFTTNSDNIELDNNGVERWDGEYVVKYQETDLSSDEIVQDVIITLTTTSGAPLSEDVLSQLLVTGAAYEGSGRWIITDEDAFSISAPHGLDLTPGITSDDNAAAYNDIKLNIETLVIDEGEDSNENSKTSLRDTSLTLSFPEEVIAGNEVAADIAIAENSEIVATEDNQVNLGDQLDSIINFANADGSADEVTIIIDNSVTVDGITFPISISGGEVDFVNGQYVFQTEISATGQVESFAGLMLNLPDDYSGDFRLPLTVITKDTTSGDENTANGNVIVKVDPIADVTGNEPEITLSVEGSFDAGQNPIDQDGTSGQDKVAYEDSYIQLSFGHQIADQVTGIEGGNEVLSSITLSLDQPTLGAFYQLVDNGDGTSSYQALGDVLTFSQAEIAAGALDDVLFKPELNYPTGNDQNSVKINVSGTVTDTATFNELAPTQITSDSKDFNTSVSFDVVPVVDPVQVTGPGSNPNQTIEITGVEDNEISLGSSGGVSIALTDLDGSEQFVSIKFTDVPEGFLLTADSSSGYTVKNNGGGEWSVQLPAGANTSLNLDDISVLPPKHFSGTAEFGLTVFTQESLLGVPTEAGNLPDFKLTVTPQGDVVDVDATESVSGDEGQNIDIAINASIVDKVLSATGSGVYSENAPETVRIEVRDVPADGKIYDADGNLGTYDAVNDVWVVSIDAQKVDKIVFNSGEHNSDAGNVLGIDGPLKVTVQAVDKDVSGTEYLGPAVDFEVALTINPINDQPIFVNVIDLETQEDHAIAINSFEISDIDAQYDDPNATYTLTLKVDKGSLNFDPDTANDFNLSLSVNGDGDLIILGTVANINAAMAAGNILFTPDMNSNDLNSAGSVNVTAIVDDGGNNGAIDPAIPSSSSTNQANFVIKVTEVNDEPEASDVDLGSIAEEGQIVITAQQLIDATSDIENHTIKVIDVSIAEGQGTLVQNPDGVSWTFTAAEDFNGNVKFNYTIEDDGTTNGTNDFKQDNAQISLEVLGVNDKPELDTDDITPLIDENAGQLISGISVSDVDYVGASATDLMSVELSVDYGSLSVQLPVGSSISVVPATGSSITLSGTIGELNALLDNPVSGTGVMLDARFVPVDIIDLTVTATDSGNPSGMVMQDTSNHSISVTPVANAPVLSLDPSFNYIRNISATQTSSVNGIALVGLTAVLTDSNESLALNITGVPAEATLTSELGSVSLSAGVWTVSADAIDSLKIEGADLGNHTLSITAVSEESNGTTADSTPLDIQLNVVADLSTVDRSIESDDMQLLGEGGSAELLAGSGNDVLRGGDGNDTLNGGDGDDIIEGGLGSDILTGGDGMDTFVWLTIDDGATDTITDFNVADGDKIDLREVLPELKEPAVDIDTLLSHIDAKVVDGSDIELTVNPGDGQGEQTILVQDLAPQVQLDGVSSMDIVSSLLDHNVFVHDQ</sequence>
<dbReference type="EMBL" id="AEVT01000006">
    <property type="protein sequence ID" value="EGA72141.1"/>
    <property type="molecule type" value="Genomic_DNA"/>
</dbReference>
<evidence type="ECO:0000259" key="3">
    <source>
        <dbReference type="Pfam" id="PF17892"/>
    </source>
</evidence>
<reference evidence="4 5" key="1">
    <citation type="journal article" date="2012" name="Int. J. Syst. Evol. Microbiol.">
        <title>Vibrio caribbeanicus sp. nov., isolated from the marine sponge Scleritoderma cyanea.</title>
        <authorList>
            <person name="Hoffmann M."/>
            <person name="Monday S.R."/>
            <person name="Allard M.W."/>
            <person name="Strain E.A."/>
            <person name="Whittaker P."/>
            <person name="Naum M."/>
            <person name="McCarthy P.J."/>
            <person name="Lopez J.V."/>
            <person name="Fischer M."/>
            <person name="Brown E.W."/>
        </authorList>
    </citation>
    <scope>NUCLEOTIDE SEQUENCE [LARGE SCALE GENOMIC DNA]</scope>
    <source>
        <strain evidence="5">DSMZ 21326</strain>
    </source>
</reference>
<dbReference type="InterPro" id="IPR041690">
    <property type="entry name" value="Cadherin_5"/>
</dbReference>
<dbReference type="SUPFAM" id="SSF51120">
    <property type="entry name" value="beta-Roll"/>
    <property type="match status" value="1"/>
</dbReference>
<proteinExistence type="predicted"/>
<feature type="domain" description="Cadherin-like" evidence="3">
    <location>
        <begin position="5294"/>
        <end position="5381"/>
    </location>
</feature>
<dbReference type="GO" id="GO:0005509">
    <property type="term" value="F:calcium ion binding"/>
    <property type="evidence" value="ECO:0007669"/>
    <property type="project" value="InterPro"/>
</dbReference>
<evidence type="ECO:0000256" key="2">
    <source>
        <dbReference type="SAM" id="MobiDB-lite"/>
    </source>
</evidence>
<accession>E8M1G1</accession>
<dbReference type="eggNOG" id="COG2931">
    <property type="taxonomic scope" value="Bacteria"/>
</dbReference>
<dbReference type="PROSITE" id="PS00330">
    <property type="entry name" value="HEMOLYSIN_CALCIUM"/>
    <property type="match status" value="3"/>
</dbReference>
<evidence type="ECO:0000313" key="5">
    <source>
        <dbReference type="Proteomes" id="UP000006228"/>
    </source>
</evidence>
<dbReference type="InterPro" id="IPR019960">
    <property type="entry name" value="T1SS_VCA0849"/>
</dbReference>
<dbReference type="Proteomes" id="UP000006228">
    <property type="component" value="Unassembled WGS sequence"/>
</dbReference>
<gene>
    <name evidence="4" type="ORF">VISI1226_05034</name>
</gene>
<evidence type="ECO:0000256" key="1">
    <source>
        <dbReference type="ARBA" id="ARBA00022837"/>
    </source>
</evidence>
<dbReference type="InterPro" id="IPR001343">
    <property type="entry name" value="Hemolysn_Ca-bd"/>
</dbReference>
<dbReference type="Pfam" id="PF00353">
    <property type="entry name" value="HemolysinCabind"/>
    <property type="match status" value="1"/>
</dbReference>
<protein>
    <recommendedName>
        <fullName evidence="3">Cadherin-like domain-containing protein</fullName>
    </recommendedName>
</protein>
<dbReference type="GeneID" id="95567508"/>
<dbReference type="OrthoDB" id="5649378at2"/>
<dbReference type="InterPro" id="IPR018511">
    <property type="entry name" value="Hemolysin-typ_Ca-bd_CS"/>
</dbReference>
<dbReference type="NCBIfam" id="TIGR03660">
    <property type="entry name" value="T1SS_rpt_143"/>
    <property type="match status" value="13"/>
</dbReference>
<dbReference type="PRINTS" id="PR00313">
    <property type="entry name" value="CABNDNGRPT"/>
</dbReference>
<evidence type="ECO:0000313" key="4">
    <source>
        <dbReference type="EMBL" id="EGA72141.1"/>
    </source>
</evidence>
<dbReference type="RefSeq" id="WP_008072841.1">
    <property type="nucleotide sequence ID" value="NZ_AEVT01000006.1"/>
</dbReference>
<organism evidence="4 5">
    <name type="scientific">Vibrio sinaloensis DSM 21326</name>
    <dbReference type="NCBI Taxonomy" id="945550"/>
    <lineage>
        <taxon>Bacteria</taxon>
        <taxon>Pseudomonadati</taxon>
        <taxon>Pseudomonadota</taxon>
        <taxon>Gammaproteobacteria</taxon>
        <taxon>Vibrionales</taxon>
        <taxon>Vibrionaceae</taxon>
        <taxon>Vibrio</taxon>
        <taxon>Vibrio oreintalis group</taxon>
    </lineage>
</organism>
<feature type="region of interest" description="Disordered" evidence="2">
    <location>
        <begin position="3341"/>
        <end position="3361"/>
    </location>
</feature>
<dbReference type="InterPro" id="IPR019959">
    <property type="entry name" value="T1SS-143_rpt-cont_dom"/>
</dbReference>
<dbReference type="Pfam" id="PF17892">
    <property type="entry name" value="Cadherin_5"/>
    <property type="match status" value="1"/>
</dbReference>
<comment type="caution">
    <text evidence="4">The sequence shown here is derived from an EMBL/GenBank/DDBJ whole genome shotgun (WGS) entry which is preliminary data.</text>
</comment>
<name>E8M1G1_PHOS4</name>
<dbReference type="InterPro" id="IPR047777">
    <property type="entry name" value="LapA-like_RM"/>
</dbReference>
<dbReference type="InterPro" id="IPR011049">
    <property type="entry name" value="Serralysin-like_metalloprot_C"/>
</dbReference>